<keyword evidence="1" id="KW-1133">Transmembrane helix</keyword>
<name>A0A0K2U6W5_LEPSM</name>
<accession>A0A0K2U6W5</accession>
<evidence type="ECO:0000313" key="2">
    <source>
        <dbReference type="EMBL" id="CDW33456.1"/>
    </source>
</evidence>
<keyword evidence="1" id="KW-0472">Membrane</keyword>
<keyword evidence="1" id="KW-0812">Transmembrane</keyword>
<dbReference type="AlphaFoldDB" id="A0A0K2U6W5"/>
<sequence>IKYNNKFNFLSGVWGIFRVWRRGSSSCDWSSLKLNISNKSTVSFNGVSNDFHAPIRKNNLVRSRNDTIFSKFVSRHVYTGFIINNTIVVTIAYWCWWRRWGRRIRRVGRRRIWGTGHQCNVDDKASNEDFGKHVSCGCV</sequence>
<proteinExistence type="predicted"/>
<dbReference type="EMBL" id="HACA01016095">
    <property type="protein sequence ID" value="CDW33456.1"/>
    <property type="molecule type" value="Transcribed_RNA"/>
</dbReference>
<feature type="non-terminal residue" evidence="2">
    <location>
        <position position="1"/>
    </location>
</feature>
<protein>
    <submittedName>
        <fullName evidence="2">Uncharacterized protein</fullName>
    </submittedName>
</protein>
<evidence type="ECO:0000256" key="1">
    <source>
        <dbReference type="SAM" id="Phobius"/>
    </source>
</evidence>
<organism evidence="2">
    <name type="scientific">Lepeophtheirus salmonis</name>
    <name type="common">Salmon louse</name>
    <name type="synonym">Caligus salmonis</name>
    <dbReference type="NCBI Taxonomy" id="72036"/>
    <lineage>
        <taxon>Eukaryota</taxon>
        <taxon>Metazoa</taxon>
        <taxon>Ecdysozoa</taxon>
        <taxon>Arthropoda</taxon>
        <taxon>Crustacea</taxon>
        <taxon>Multicrustacea</taxon>
        <taxon>Hexanauplia</taxon>
        <taxon>Copepoda</taxon>
        <taxon>Siphonostomatoida</taxon>
        <taxon>Caligidae</taxon>
        <taxon>Lepeophtheirus</taxon>
    </lineage>
</organism>
<reference evidence="2" key="1">
    <citation type="submission" date="2014-05" db="EMBL/GenBank/DDBJ databases">
        <authorList>
            <person name="Chronopoulou M."/>
        </authorList>
    </citation>
    <scope>NUCLEOTIDE SEQUENCE</scope>
    <source>
        <tissue evidence="2">Whole organism</tissue>
    </source>
</reference>
<feature type="transmembrane region" description="Helical" evidence="1">
    <location>
        <begin position="77"/>
        <end position="96"/>
    </location>
</feature>